<keyword evidence="2" id="KW-0813">Transport</keyword>
<dbReference type="SUPFAM" id="SSF52540">
    <property type="entry name" value="P-loop containing nucleoside triphosphate hydrolases"/>
    <property type="match status" value="1"/>
</dbReference>
<dbReference type="EC" id="3.6.3.-" evidence="6"/>
<dbReference type="SMART" id="SM00382">
    <property type="entry name" value="AAA"/>
    <property type="match status" value="1"/>
</dbReference>
<keyword evidence="4 6" id="KW-0067">ATP-binding</keyword>
<dbReference type="GO" id="GO:0005524">
    <property type="term" value="F:ATP binding"/>
    <property type="evidence" value="ECO:0007669"/>
    <property type="project" value="UniProtKB-KW"/>
</dbReference>
<dbReference type="Gene3D" id="3.40.50.300">
    <property type="entry name" value="P-loop containing nucleotide triphosphate hydrolases"/>
    <property type="match status" value="1"/>
</dbReference>
<dbReference type="AlphaFoldDB" id="A0A3S4U247"/>
<sequence length="331" mass="35985">MFLRPGASVADMTELRWRRTPKAWAVRIRGLAKRFGRVQAVSGLDLDVPLGGVHGLLGPNGSGKTTTLRMLLGLIRPDDGEMRIFDHEVPYGLPEVINRVGAIVESPKFAPNMSLRRNLEILAISTGVRGRRVTEVLLEVGLRGREKAAFRTCSLGMKQRLAIAATLLREPDLLIFDEPTNGLDPAGIQEIRTTMRALADAGRTVLVASHLLGEIEQIADSVSIMGRGRVIAAGDLEEFLNDGSEYVAVEIDDVPAAFETLRQAGFGGQLVGGQLRVTRDEGLDPAAVARVLGEADLWPRHLSLQRSSLESVFLELTEDERLTTTQGRAVA</sequence>
<dbReference type="PANTHER" id="PTHR43335:SF4">
    <property type="entry name" value="ABC TRANSPORTER, ATP-BINDING PROTEIN"/>
    <property type="match status" value="1"/>
</dbReference>
<name>A0A3S4U247_9ACTN</name>
<evidence type="ECO:0000256" key="1">
    <source>
        <dbReference type="ARBA" id="ARBA00005417"/>
    </source>
</evidence>
<gene>
    <name evidence="6" type="primary">drrA_20</name>
    <name evidence="6" type="ORF">NCTC12967_02697</name>
</gene>
<reference evidence="6 7" key="1">
    <citation type="submission" date="2018-12" db="EMBL/GenBank/DDBJ databases">
        <authorList>
            <consortium name="Pathogen Informatics"/>
        </authorList>
    </citation>
    <scope>NUCLEOTIDE SEQUENCE [LARGE SCALE GENOMIC DNA]</scope>
    <source>
        <strain evidence="6 7">NCTC12967</strain>
    </source>
</reference>
<dbReference type="Proteomes" id="UP000273044">
    <property type="component" value="Chromosome"/>
</dbReference>
<organism evidence="6 7">
    <name type="scientific">Arachnia propionica</name>
    <dbReference type="NCBI Taxonomy" id="1750"/>
    <lineage>
        <taxon>Bacteria</taxon>
        <taxon>Bacillati</taxon>
        <taxon>Actinomycetota</taxon>
        <taxon>Actinomycetes</taxon>
        <taxon>Propionibacteriales</taxon>
        <taxon>Propionibacteriaceae</taxon>
        <taxon>Arachnia</taxon>
    </lineage>
</organism>
<dbReference type="GO" id="GO:0016887">
    <property type="term" value="F:ATP hydrolysis activity"/>
    <property type="evidence" value="ECO:0007669"/>
    <property type="project" value="InterPro"/>
</dbReference>
<comment type="similarity">
    <text evidence="1">Belongs to the ABC transporter superfamily.</text>
</comment>
<evidence type="ECO:0000313" key="6">
    <source>
        <dbReference type="EMBL" id="VEH71377.1"/>
    </source>
</evidence>
<feature type="domain" description="ABC transporter" evidence="5">
    <location>
        <begin position="26"/>
        <end position="252"/>
    </location>
</feature>
<dbReference type="InterPro" id="IPR003439">
    <property type="entry name" value="ABC_transporter-like_ATP-bd"/>
</dbReference>
<dbReference type="PROSITE" id="PS00211">
    <property type="entry name" value="ABC_TRANSPORTER_1"/>
    <property type="match status" value="1"/>
</dbReference>
<proteinExistence type="inferred from homology"/>
<dbReference type="PROSITE" id="PS50893">
    <property type="entry name" value="ABC_TRANSPORTER_2"/>
    <property type="match status" value="1"/>
</dbReference>
<dbReference type="PANTHER" id="PTHR43335">
    <property type="entry name" value="ABC TRANSPORTER, ATP-BINDING PROTEIN"/>
    <property type="match status" value="1"/>
</dbReference>
<dbReference type="InterPro" id="IPR017871">
    <property type="entry name" value="ABC_transporter-like_CS"/>
</dbReference>
<evidence type="ECO:0000313" key="7">
    <source>
        <dbReference type="Proteomes" id="UP000273044"/>
    </source>
</evidence>
<keyword evidence="3" id="KW-0547">Nucleotide-binding</keyword>
<dbReference type="InterPro" id="IPR027417">
    <property type="entry name" value="P-loop_NTPase"/>
</dbReference>
<evidence type="ECO:0000256" key="4">
    <source>
        <dbReference type="ARBA" id="ARBA00022840"/>
    </source>
</evidence>
<evidence type="ECO:0000256" key="2">
    <source>
        <dbReference type="ARBA" id="ARBA00022448"/>
    </source>
</evidence>
<keyword evidence="6" id="KW-0378">Hydrolase</keyword>
<dbReference type="EMBL" id="LR134406">
    <property type="protein sequence ID" value="VEH71377.1"/>
    <property type="molecule type" value="Genomic_DNA"/>
</dbReference>
<accession>A0A3S4U247</accession>
<keyword evidence="7" id="KW-1185">Reference proteome</keyword>
<evidence type="ECO:0000259" key="5">
    <source>
        <dbReference type="PROSITE" id="PS50893"/>
    </source>
</evidence>
<protein>
    <submittedName>
        <fullName evidence="6">Daunorubicin/doxorubicin resistance ATP-binding protein DrrA</fullName>
        <ecNumber evidence="6">3.6.3.-</ecNumber>
    </submittedName>
</protein>
<dbReference type="InterPro" id="IPR003593">
    <property type="entry name" value="AAA+_ATPase"/>
</dbReference>
<dbReference type="Pfam" id="PF00005">
    <property type="entry name" value="ABC_tran"/>
    <property type="match status" value="1"/>
</dbReference>
<evidence type="ECO:0000256" key="3">
    <source>
        <dbReference type="ARBA" id="ARBA00022741"/>
    </source>
</evidence>